<evidence type="ECO:0000256" key="1">
    <source>
        <dbReference type="SAM" id="MobiDB-lite"/>
    </source>
</evidence>
<reference evidence="2 3" key="1">
    <citation type="journal article" date="2019" name="Sci. Rep.">
        <title>Orb-weaving spider Araneus ventricosus genome elucidates the spidroin gene catalogue.</title>
        <authorList>
            <person name="Kono N."/>
            <person name="Nakamura H."/>
            <person name="Ohtoshi R."/>
            <person name="Moran D.A.P."/>
            <person name="Shinohara A."/>
            <person name="Yoshida Y."/>
            <person name="Fujiwara M."/>
            <person name="Mori M."/>
            <person name="Tomita M."/>
            <person name="Arakawa K."/>
        </authorList>
    </citation>
    <scope>NUCLEOTIDE SEQUENCE [LARGE SCALE GENOMIC DNA]</scope>
</reference>
<comment type="caution">
    <text evidence="2">The sequence shown here is derived from an EMBL/GenBank/DDBJ whole genome shotgun (WGS) entry which is preliminary data.</text>
</comment>
<feature type="region of interest" description="Disordered" evidence="1">
    <location>
        <begin position="30"/>
        <end position="51"/>
    </location>
</feature>
<evidence type="ECO:0000313" key="3">
    <source>
        <dbReference type="Proteomes" id="UP000499080"/>
    </source>
</evidence>
<evidence type="ECO:0000313" key="2">
    <source>
        <dbReference type="EMBL" id="GBN47800.1"/>
    </source>
</evidence>
<accession>A0A4Y2PBF0</accession>
<dbReference type="AlphaFoldDB" id="A0A4Y2PBF0"/>
<gene>
    <name evidence="2" type="ORF">AVEN_272751_1</name>
</gene>
<dbReference type="Proteomes" id="UP000499080">
    <property type="component" value="Unassembled WGS sequence"/>
</dbReference>
<organism evidence="2 3">
    <name type="scientific">Araneus ventricosus</name>
    <name type="common">Orbweaver spider</name>
    <name type="synonym">Epeira ventricosa</name>
    <dbReference type="NCBI Taxonomy" id="182803"/>
    <lineage>
        <taxon>Eukaryota</taxon>
        <taxon>Metazoa</taxon>
        <taxon>Ecdysozoa</taxon>
        <taxon>Arthropoda</taxon>
        <taxon>Chelicerata</taxon>
        <taxon>Arachnida</taxon>
        <taxon>Araneae</taxon>
        <taxon>Araneomorphae</taxon>
        <taxon>Entelegynae</taxon>
        <taxon>Araneoidea</taxon>
        <taxon>Araneidae</taxon>
        <taxon>Araneus</taxon>
    </lineage>
</organism>
<feature type="non-terminal residue" evidence="2">
    <location>
        <position position="51"/>
    </location>
</feature>
<name>A0A4Y2PBF0_ARAVE</name>
<dbReference type="EMBL" id="BGPR01010749">
    <property type="protein sequence ID" value="GBN47800.1"/>
    <property type="molecule type" value="Genomic_DNA"/>
</dbReference>
<proteinExistence type="predicted"/>
<protein>
    <submittedName>
        <fullName evidence="2">Uncharacterized protein</fullName>
    </submittedName>
</protein>
<keyword evidence="3" id="KW-1185">Reference proteome</keyword>
<sequence length="51" mass="5474">MSALLGLSISESTLGRELHCVECIQSFTSSTSSYESSRKTEQAPMGCTTLD</sequence>